<accession>A0A9D1IUI2</accession>
<proteinExistence type="inferred from homology"/>
<dbReference type="Pfam" id="PF00456">
    <property type="entry name" value="Transketolase_N"/>
    <property type="match status" value="1"/>
</dbReference>
<dbReference type="Proteomes" id="UP000824073">
    <property type="component" value="Unassembled WGS sequence"/>
</dbReference>
<name>A0A9D1IUI2_9CLOT</name>
<comment type="similarity">
    <text evidence="2">Belongs to the transketolase family.</text>
</comment>
<evidence type="ECO:0000256" key="3">
    <source>
        <dbReference type="ARBA" id="ARBA00023052"/>
    </source>
</evidence>
<dbReference type="PANTHER" id="PTHR47514">
    <property type="entry name" value="TRANSKETOLASE N-TERMINAL SECTION-RELATED"/>
    <property type="match status" value="1"/>
</dbReference>
<comment type="caution">
    <text evidence="5">The sequence shown here is derived from an EMBL/GenBank/DDBJ whole genome shotgun (WGS) entry which is preliminary data.</text>
</comment>
<evidence type="ECO:0000313" key="6">
    <source>
        <dbReference type="Proteomes" id="UP000824073"/>
    </source>
</evidence>
<evidence type="ECO:0000313" key="5">
    <source>
        <dbReference type="EMBL" id="HIU43592.1"/>
    </source>
</evidence>
<gene>
    <name evidence="5" type="ORF">IAB67_04760</name>
</gene>
<dbReference type="PANTHER" id="PTHR47514:SF1">
    <property type="entry name" value="TRANSKETOLASE N-TERMINAL SECTION-RELATED"/>
    <property type="match status" value="1"/>
</dbReference>
<feature type="domain" description="Transketolase N-terminal" evidence="4">
    <location>
        <begin position="11"/>
        <end position="263"/>
    </location>
</feature>
<dbReference type="Gene3D" id="3.40.50.970">
    <property type="match status" value="1"/>
</dbReference>
<dbReference type="InterPro" id="IPR005474">
    <property type="entry name" value="Transketolase_N"/>
</dbReference>
<evidence type="ECO:0000259" key="4">
    <source>
        <dbReference type="Pfam" id="PF00456"/>
    </source>
</evidence>
<sequence>MEKNKAVRVFAEEIRVETLKEFAALGFGHVGGSMSVIEALAVLYGKEMRIDPKNPQWPERDRLVMSKGHAGPALYATLALKGYFPLEVLKTLNQGGTILPSHCDRLKTPGVDMTTGSLGQGISLACGLAMGNRMQGRDSYTYLVLGDGECNEGQVWEGAMFAAHFKLNHLIAFVDLNKQQLDGTTDDVMSMGDMVAKFESFGWLTKKVNGHNVDEIIEAIAAGKAQTEKPVMIILDTIKGNGCELALQRFPNHHIAFTAEEMAPSIEKAEAVLARVKGE</sequence>
<reference evidence="5" key="2">
    <citation type="journal article" date="2021" name="PeerJ">
        <title>Extensive microbial diversity within the chicken gut microbiome revealed by metagenomics and culture.</title>
        <authorList>
            <person name="Gilroy R."/>
            <person name="Ravi A."/>
            <person name="Getino M."/>
            <person name="Pursley I."/>
            <person name="Horton D.L."/>
            <person name="Alikhan N.F."/>
            <person name="Baker D."/>
            <person name="Gharbi K."/>
            <person name="Hall N."/>
            <person name="Watson M."/>
            <person name="Adriaenssens E.M."/>
            <person name="Foster-Nyarko E."/>
            <person name="Jarju S."/>
            <person name="Secka A."/>
            <person name="Antonio M."/>
            <person name="Oren A."/>
            <person name="Chaudhuri R.R."/>
            <person name="La Ragione R."/>
            <person name="Hildebrand F."/>
            <person name="Pallen M.J."/>
        </authorList>
    </citation>
    <scope>NUCLEOTIDE SEQUENCE</scope>
    <source>
        <strain evidence="5">CHK191-8634</strain>
    </source>
</reference>
<organism evidence="5 6">
    <name type="scientific">Candidatus Ventrousia excrementavium</name>
    <dbReference type="NCBI Taxonomy" id="2840961"/>
    <lineage>
        <taxon>Bacteria</taxon>
        <taxon>Bacillati</taxon>
        <taxon>Bacillota</taxon>
        <taxon>Clostridia</taxon>
        <taxon>Eubacteriales</taxon>
        <taxon>Clostridiaceae</taxon>
        <taxon>Clostridiaceae incertae sedis</taxon>
        <taxon>Candidatus Ventrousia</taxon>
    </lineage>
</organism>
<keyword evidence="3" id="KW-0786">Thiamine pyrophosphate</keyword>
<dbReference type="EMBL" id="DVMR01000040">
    <property type="protein sequence ID" value="HIU43592.1"/>
    <property type="molecule type" value="Genomic_DNA"/>
</dbReference>
<dbReference type="CDD" id="cd02012">
    <property type="entry name" value="TPP_TK"/>
    <property type="match status" value="1"/>
</dbReference>
<evidence type="ECO:0000256" key="1">
    <source>
        <dbReference type="ARBA" id="ARBA00001964"/>
    </source>
</evidence>
<reference evidence="5" key="1">
    <citation type="submission" date="2020-10" db="EMBL/GenBank/DDBJ databases">
        <authorList>
            <person name="Gilroy R."/>
        </authorList>
    </citation>
    <scope>NUCLEOTIDE SEQUENCE</scope>
    <source>
        <strain evidence="5">CHK191-8634</strain>
    </source>
</reference>
<protein>
    <submittedName>
        <fullName evidence="5">Transketolase</fullName>
    </submittedName>
</protein>
<dbReference type="SUPFAM" id="SSF52518">
    <property type="entry name" value="Thiamin diphosphate-binding fold (THDP-binding)"/>
    <property type="match status" value="1"/>
</dbReference>
<comment type="cofactor">
    <cofactor evidence="1">
        <name>thiamine diphosphate</name>
        <dbReference type="ChEBI" id="CHEBI:58937"/>
    </cofactor>
</comment>
<dbReference type="AlphaFoldDB" id="A0A9D1IUI2"/>
<evidence type="ECO:0000256" key="2">
    <source>
        <dbReference type="ARBA" id="ARBA00007131"/>
    </source>
</evidence>
<dbReference type="InterPro" id="IPR029061">
    <property type="entry name" value="THDP-binding"/>
</dbReference>